<dbReference type="NCBIfam" id="NF004231">
    <property type="entry name" value="PRK05679.1"/>
    <property type="match status" value="1"/>
</dbReference>
<feature type="binding site" evidence="9 11">
    <location>
        <position position="185"/>
    </location>
    <ligand>
        <name>FMN</name>
        <dbReference type="ChEBI" id="CHEBI:58210"/>
    </ligand>
</feature>
<dbReference type="PANTHER" id="PTHR10851">
    <property type="entry name" value="PYRIDOXINE-5-PHOSPHATE OXIDASE"/>
    <property type="match status" value="1"/>
</dbReference>
<comment type="pathway">
    <text evidence="2 9">Cofactor metabolism; pyridoxal 5'-phosphate salvage; pyridoxal 5'-phosphate from pyridoxine 5'-phosphate: step 1/1.</text>
</comment>
<comment type="catalytic activity">
    <reaction evidence="9">
        <text>pyridoxine 5'-phosphate + O2 = pyridoxal 5'-phosphate + H2O2</text>
        <dbReference type="Rhea" id="RHEA:15149"/>
        <dbReference type="ChEBI" id="CHEBI:15379"/>
        <dbReference type="ChEBI" id="CHEBI:16240"/>
        <dbReference type="ChEBI" id="CHEBI:58589"/>
        <dbReference type="ChEBI" id="CHEBI:597326"/>
        <dbReference type="EC" id="1.4.3.5"/>
    </reaction>
</comment>
<dbReference type="RefSeq" id="WP_406695527.1">
    <property type="nucleotide sequence ID" value="NZ_CP155447.1"/>
</dbReference>
<evidence type="ECO:0000256" key="1">
    <source>
        <dbReference type="ARBA" id="ARBA00004738"/>
    </source>
</evidence>
<keyword evidence="5 9" id="KW-0285">Flavoprotein</keyword>
<evidence type="ECO:0000256" key="11">
    <source>
        <dbReference type="PIRSR" id="PIRSR000190-2"/>
    </source>
</evidence>
<dbReference type="EMBL" id="CP155447">
    <property type="protein sequence ID" value="XBH02786.1"/>
    <property type="molecule type" value="Genomic_DNA"/>
</dbReference>
<evidence type="ECO:0000259" key="13">
    <source>
        <dbReference type="Pfam" id="PF10590"/>
    </source>
</evidence>
<dbReference type="GO" id="GO:0010181">
    <property type="term" value="F:FMN binding"/>
    <property type="evidence" value="ECO:0007669"/>
    <property type="project" value="UniProtKB-UniRule"/>
</dbReference>
<dbReference type="FunFam" id="2.30.110.10:FF:000005">
    <property type="entry name" value="NAD(P)H-hydrate epimerase"/>
    <property type="match status" value="1"/>
</dbReference>
<evidence type="ECO:0000313" key="14">
    <source>
        <dbReference type="EMBL" id="XBH02786.1"/>
    </source>
</evidence>
<name>A0AAU7CC92_9BACT</name>
<dbReference type="GO" id="GO:0004733">
    <property type="term" value="F:pyridoxamine phosphate oxidase activity"/>
    <property type="evidence" value="ECO:0007669"/>
    <property type="project" value="UniProtKB-UniRule"/>
</dbReference>
<dbReference type="SUPFAM" id="SSF50475">
    <property type="entry name" value="FMN-binding split barrel"/>
    <property type="match status" value="1"/>
</dbReference>
<comment type="catalytic activity">
    <reaction evidence="9">
        <text>pyridoxamine 5'-phosphate + O2 + H2O = pyridoxal 5'-phosphate + H2O2 + NH4(+)</text>
        <dbReference type="Rhea" id="RHEA:15817"/>
        <dbReference type="ChEBI" id="CHEBI:15377"/>
        <dbReference type="ChEBI" id="CHEBI:15379"/>
        <dbReference type="ChEBI" id="CHEBI:16240"/>
        <dbReference type="ChEBI" id="CHEBI:28938"/>
        <dbReference type="ChEBI" id="CHEBI:58451"/>
        <dbReference type="ChEBI" id="CHEBI:597326"/>
        <dbReference type="EC" id="1.4.3.5"/>
    </reaction>
</comment>
<dbReference type="InterPro" id="IPR012349">
    <property type="entry name" value="Split_barrel_FMN-bd"/>
</dbReference>
<keyword evidence="6 9" id="KW-0288">FMN</keyword>
<dbReference type="AlphaFoldDB" id="A0AAU7CC92"/>
<comment type="similarity">
    <text evidence="3 9">Belongs to the pyridoxamine 5'-phosphate oxidase family.</text>
</comment>
<gene>
    <name evidence="9 14" type="primary">pdxH</name>
    <name evidence="14" type="ORF">V5E97_31385</name>
</gene>
<keyword evidence="7 9" id="KW-0560">Oxidoreductase</keyword>
<evidence type="ECO:0000256" key="8">
    <source>
        <dbReference type="ARBA" id="ARBA00023096"/>
    </source>
</evidence>
<feature type="binding site" evidence="9 11">
    <location>
        <position position="195"/>
    </location>
    <ligand>
        <name>FMN</name>
        <dbReference type="ChEBI" id="CHEBI:58210"/>
    </ligand>
</feature>
<dbReference type="NCBIfam" id="TIGR00558">
    <property type="entry name" value="pdxH"/>
    <property type="match status" value="1"/>
</dbReference>
<dbReference type="PROSITE" id="PS01064">
    <property type="entry name" value="PYRIDOX_OXIDASE"/>
    <property type="match status" value="1"/>
</dbReference>
<proteinExistence type="inferred from homology"/>
<evidence type="ECO:0000256" key="9">
    <source>
        <dbReference type="HAMAP-Rule" id="MF_01629"/>
    </source>
</evidence>
<dbReference type="InterPro" id="IPR019576">
    <property type="entry name" value="Pyridoxamine_oxidase_dimer_C"/>
</dbReference>
<feature type="domain" description="Pyridoxine 5'-phosphate oxidase dimerisation C-terminal" evidence="13">
    <location>
        <begin position="172"/>
        <end position="213"/>
    </location>
</feature>
<feature type="binding site" evidence="9 11">
    <location>
        <position position="81"/>
    </location>
    <ligand>
        <name>FMN</name>
        <dbReference type="ChEBI" id="CHEBI:58210"/>
    </ligand>
</feature>
<feature type="binding site" evidence="9 10">
    <location>
        <position position="122"/>
    </location>
    <ligand>
        <name>substrate</name>
    </ligand>
</feature>
<evidence type="ECO:0000259" key="12">
    <source>
        <dbReference type="Pfam" id="PF01243"/>
    </source>
</evidence>
<evidence type="ECO:0000256" key="3">
    <source>
        <dbReference type="ARBA" id="ARBA00007301"/>
    </source>
</evidence>
<keyword evidence="8 9" id="KW-0664">Pyridoxine biosynthesis</keyword>
<accession>A0AAU7CC92</accession>
<evidence type="ECO:0000256" key="10">
    <source>
        <dbReference type="PIRSR" id="PIRSR000190-1"/>
    </source>
</evidence>
<dbReference type="EC" id="1.4.3.5" evidence="9"/>
<comment type="pathway">
    <text evidence="1 9">Cofactor metabolism; pyridoxal 5'-phosphate salvage; pyridoxal 5'-phosphate from pyridoxamine 5'-phosphate: step 1/1.</text>
</comment>
<dbReference type="InterPro" id="IPR019740">
    <property type="entry name" value="Pyridox_Oxase_CS"/>
</dbReference>
<feature type="binding site" evidence="9 10">
    <location>
        <position position="130"/>
    </location>
    <ligand>
        <name>substrate</name>
    </ligand>
</feature>
<sequence>MSMSPLRNEYTKATLDEKDIDPDPIRQFHAWFDAALAAQVYEPNAMSLATATPDGHPSVRIVLLKGVDSRGFTFHTCYDGRKGRELDANPHAAVVLFWPTLERQVRIEGRVERVSGEESDAYFQSRPLESQLGAWASPQSEVVSSRATFEDRMEEVRARYADGKTIPRPSNWGGYRIVPHTLEFWQGRPSRLHDRVRYSRDATGDWKVERLAP</sequence>
<evidence type="ECO:0000256" key="4">
    <source>
        <dbReference type="ARBA" id="ARBA00011738"/>
    </source>
</evidence>
<feature type="binding site" evidence="9 11">
    <location>
        <position position="82"/>
    </location>
    <ligand>
        <name>FMN</name>
        <dbReference type="ChEBI" id="CHEBI:58210"/>
    </ligand>
</feature>
<dbReference type="InterPro" id="IPR000659">
    <property type="entry name" value="Pyridox_Oxase"/>
</dbReference>
<comment type="subunit">
    <text evidence="4 9">Homodimer.</text>
</comment>
<evidence type="ECO:0000256" key="2">
    <source>
        <dbReference type="ARBA" id="ARBA00005037"/>
    </source>
</evidence>
<evidence type="ECO:0000256" key="5">
    <source>
        <dbReference type="ARBA" id="ARBA00022630"/>
    </source>
</evidence>
<comment type="caution">
    <text evidence="9">Lacks conserved residue(s) required for the propagation of feature annotation.</text>
</comment>
<comment type="function">
    <text evidence="9">Catalyzes the oxidation of either pyridoxine 5'-phosphate (PNP) or pyridoxamine 5'-phosphate (PMP) into pyridoxal 5'-phosphate (PLP).</text>
</comment>
<evidence type="ECO:0000256" key="7">
    <source>
        <dbReference type="ARBA" id="ARBA00023002"/>
    </source>
</evidence>
<dbReference type="InterPro" id="IPR011576">
    <property type="entry name" value="Pyridox_Oxase_N"/>
</dbReference>
<dbReference type="Pfam" id="PF10590">
    <property type="entry name" value="PNP_phzG_C"/>
    <property type="match status" value="1"/>
</dbReference>
<organism evidence="14">
    <name type="scientific">Singulisphaera sp. Ch08</name>
    <dbReference type="NCBI Taxonomy" id="3120278"/>
    <lineage>
        <taxon>Bacteria</taxon>
        <taxon>Pseudomonadati</taxon>
        <taxon>Planctomycetota</taxon>
        <taxon>Planctomycetia</taxon>
        <taxon>Isosphaerales</taxon>
        <taxon>Isosphaeraceae</taxon>
        <taxon>Singulisphaera</taxon>
    </lineage>
</organism>
<feature type="binding site" evidence="10">
    <location>
        <begin position="7"/>
        <end position="10"/>
    </location>
    <ligand>
        <name>substrate</name>
    </ligand>
</feature>
<dbReference type="PANTHER" id="PTHR10851:SF0">
    <property type="entry name" value="PYRIDOXINE-5'-PHOSPHATE OXIDASE"/>
    <property type="match status" value="1"/>
</dbReference>
<feature type="binding site" evidence="9 11">
    <location>
        <position position="104"/>
    </location>
    <ligand>
        <name>FMN</name>
        <dbReference type="ChEBI" id="CHEBI:58210"/>
    </ligand>
</feature>
<feature type="binding site" evidence="9 10">
    <location>
        <position position="65"/>
    </location>
    <ligand>
        <name>substrate</name>
    </ligand>
</feature>
<feature type="domain" description="Pyridoxamine 5'-phosphate oxidase N-terminal" evidence="12">
    <location>
        <begin position="33"/>
        <end position="158"/>
    </location>
</feature>
<comment type="cofactor">
    <cofactor evidence="9 11">
        <name>FMN</name>
        <dbReference type="ChEBI" id="CHEBI:58210"/>
    </cofactor>
    <text evidence="9 11">Binds 1 FMN per subunit.</text>
</comment>
<evidence type="ECO:0000256" key="6">
    <source>
        <dbReference type="ARBA" id="ARBA00022643"/>
    </source>
</evidence>
<feature type="binding site" evidence="9 11">
    <location>
        <begin position="60"/>
        <end position="65"/>
    </location>
    <ligand>
        <name>FMN</name>
        <dbReference type="ChEBI" id="CHEBI:58210"/>
    </ligand>
</feature>
<dbReference type="HAMAP" id="MF_01629">
    <property type="entry name" value="PdxH"/>
    <property type="match status" value="1"/>
</dbReference>
<dbReference type="PIRSF" id="PIRSF000190">
    <property type="entry name" value="Pyd_amn-ph_oxd"/>
    <property type="match status" value="1"/>
</dbReference>
<feature type="binding site" evidence="9 11">
    <location>
        <begin position="139"/>
        <end position="140"/>
    </location>
    <ligand>
        <name>FMN</name>
        <dbReference type="ChEBI" id="CHEBI:58210"/>
    </ligand>
</feature>
<dbReference type="Gene3D" id="2.30.110.10">
    <property type="entry name" value="Electron Transport, Fmn-binding Protein, Chain A"/>
    <property type="match status" value="1"/>
</dbReference>
<feature type="binding site" evidence="9 10">
    <location>
        <position position="126"/>
    </location>
    <ligand>
        <name>substrate</name>
    </ligand>
</feature>
<protein>
    <recommendedName>
        <fullName evidence="9">Pyridoxine/pyridoxamine 5'-phosphate oxidase</fullName>
        <ecNumber evidence="9">1.4.3.5</ecNumber>
    </recommendedName>
    <alternativeName>
        <fullName evidence="9">PNP/PMP oxidase</fullName>
        <shortName evidence="9">PNPOx</shortName>
    </alternativeName>
    <alternativeName>
        <fullName evidence="9">Pyridoxal 5'-phosphate synthase</fullName>
    </alternativeName>
</protein>
<reference evidence="14" key="1">
    <citation type="submission" date="2024-05" db="EMBL/GenBank/DDBJ databases">
        <title>Planctomycetes of the genus Singulisphaera possess chitinolytic capabilities.</title>
        <authorList>
            <person name="Ivanova A."/>
        </authorList>
    </citation>
    <scope>NUCLEOTIDE SEQUENCE</scope>
    <source>
        <strain evidence="14">Ch08T</strain>
    </source>
</reference>
<dbReference type="Pfam" id="PF01243">
    <property type="entry name" value="PNPOx_N"/>
    <property type="match status" value="1"/>
</dbReference>
<dbReference type="GO" id="GO:0008615">
    <property type="term" value="P:pyridoxine biosynthetic process"/>
    <property type="evidence" value="ECO:0007669"/>
    <property type="project" value="UniProtKB-UniRule"/>
</dbReference>
<feature type="binding site" evidence="9 10">
    <location>
        <begin position="191"/>
        <end position="193"/>
    </location>
    <ligand>
        <name>substrate</name>
    </ligand>
</feature>